<accession>A0A2S6ISL2</accession>
<dbReference type="InterPro" id="IPR050445">
    <property type="entry name" value="Bact_polysacc_biosynth/exp"/>
</dbReference>
<dbReference type="PANTHER" id="PTHR32309:SF31">
    <property type="entry name" value="CAPSULAR EXOPOLYSACCHARIDE FAMILY"/>
    <property type="match status" value="1"/>
</dbReference>
<dbReference type="OrthoDB" id="9827295at2"/>
<name>A0A2S6ISL2_9ACTN</name>
<protein>
    <submittedName>
        <fullName evidence="2">Subunit length determinant protein</fullName>
    </submittedName>
</protein>
<feature type="region of interest" description="Disordered" evidence="1">
    <location>
        <begin position="484"/>
        <end position="513"/>
    </location>
</feature>
<sequence length="513" mass="53813">MIGSYTSVLRRRARVIALLTVLLALAAFLLLTAGGRNYHSTAVIQTGSNLAARVVGLDTPYEPTESRLATEVEFFSSDMVAERAQRALAAQGWTETAQELSERVSVSPRGVSPLLDVVGTASTPERAEQLTNAFVEAYVTQRRESQRESLQAVVSDLLAEQEDAEAELNALDEPFGQAPAVQRDRAAAQSWYDTVTDRIEQARLRLSVDTSGVSVLAAAAPAEVEEGLTTRTAVPVALVAGLLGACGLVLLLDLLRDPVRTRDEAQKLLSAPMLGEVPTGRRDQPGTVAAVTDPSSPVATGARGVRLRLERLLQGATPRTLVMVATPTDVSEATLVAAALASTWSRTGSRVAVVFDAGTSARTTVEALETLEDEVVPVGANLRAHATRTPGVWVVPATRGADGEAGFLEQTSPAAALAQLHEAFDVVLLVDSRSAALDAAAIGHLADATVAVCALGRTPAGRLQRLGQTLGDYGAQIDGVVLTSPASQHRPGAPLEKVGETDSRPQTQQPVAG</sequence>
<dbReference type="PANTHER" id="PTHR32309">
    <property type="entry name" value="TYROSINE-PROTEIN KINASE"/>
    <property type="match status" value="1"/>
</dbReference>
<dbReference type="Gene3D" id="3.40.50.300">
    <property type="entry name" value="P-loop containing nucleotide triphosphate hydrolases"/>
    <property type="match status" value="1"/>
</dbReference>
<feature type="region of interest" description="Disordered" evidence="1">
    <location>
        <begin position="275"/>
        <end position="297"/>
    </location>
</feature>
<proteinExistence type="predicted"/>
<feature type="compositionally biased region" description="Polar residues" evidence="1">
    <location>
        <begin position="504"/>
        <end position="513"/>
    </location>
</feature>
<dbReference type="EMBL" id="PTJD01000004">
    <property type="protein sequence ID" value="PPK97237.1"/>
    <property type="molecule type" value="Genomic_DNA"/>
</dbReference>
<evidence type="ECO:0000256" key="1">
    <source>
        <dbReference type="SAM" id="MobiDB-lite"/>
    </source>
</evidence>
<evidence type="ECO:0000313" key="3">
    <source>
        <dbReference type="Proteomes" id="UP000239485"/>
    </source>
</evidence>
<dbReference type="RefSeq" id="WP_104432080.1">
    <property type="nucleotide sequence ID" value="NZ_PTJD01000004.1"/>
</dbReference>
<evidence type="ECO:0000313" key="2">
    <source>
        <dbReference type="EMBL" id="PPK97237.1"/>
    </source>
</evidence>
<reference evidence="2 3" key="1">
    <citation type="submission" date="2018-02" db="EMBL/GenBank/DDBJ databases">
        <title>Genomic Encyclopedia of Archaeal and Bacterial Type Strains, Phase II (KMG-II): from individual species to whole genera.</title>
        <authorList>
            <person name="Goeker M."/>
        </authorList>
    </citation>
    <scope>NUCLEOTIDE SEQUENCE [LARGE SCALE GENOMIC DNA]</scope>
    <source>
        <strain evidence="2 3">DSM 22857</strain>
    </source>
</reference>
<organism evidence="2 3">
    <name type="scientific">Kineococcus xinjiangensis</name>
    <dbReference type="NCBI Taxonomy" id="512762"/>
    <lineage>
        <taxon>Bacteria</taxon>
        <taxon>Bacillati</taxon>
        <taxon>Actinomycetota</taxon>
        <taxon>Actinomycetes</taxon>
        <taxon>Kineosporiales</taxon>
        <taxon>Kineosporiaceae</taxon>
        <taxon>Kineococcus</taxon>
    </lineage>
</organism>
<dbReference type="Proteomes" id="UP000239485">
    <property type="component" value="Unassembled WGS sequence"/>
</dbReference>
<comment type="caution">
    <text evidence="2">The sequence shown here is derived from an EMBL/GenBank/DDBJ whole genome shotgun (WGS) entry which is preliminary data.</text>
</comment>
<gene>
    <name evidence="2" type="ORF">CLV92_10453</name>
</gene>
<dbReference type="InterPro" id="IPR027417">
    <property type="entry name" value="P-loop_NTPase"/>
</dbReference>
<keyword evidence="3" id="KW-1185">Reference proteome</keyword>
<dbReference type="AlphaFoldDB" id="A0A2S6ISL2"/>
<dbReference type="SUPFAM" id="SSF52540">
    <property type="entry name" value="P-loop containing nucleoside triphosphate hydrolases"/>
    <property type="match status" value="1"/>
</dbReference>